<feature type="signal peptide" evidence="1">
    <location>
        <begin position="1"/>
        <end position="21"/>
    </location>
</feature>
<keyword evidence="3" id="KW-1185">Reference proteome</keyword>
<dbReference type="Proteomes" id="UP000309561">
    <property type="component" value="Unassembled WGS sequence"/>
</dbReference>
<dbReference type="Gene3D" id="3.30.310.70">
    <property type="entry name" value="TT1751-like domain"/>
    <property type="match status" value="2"/>
</dbReference>
<evidence type="ECO:0000313" key="3">
    <source>
        <dbReference type="Proteomes" id="UP000309561"/>
    </source>
</evidence>
<evidence type="ECO:0000256" key="1">
    <source>
        <dbReference type="SAM" id="SignalP"/>
    </source>
</evidence>
<name>A0A4U2Z9R7_9BACT</name>
<evidence type="ECO:0000313" key="2">
    <source>
        <dbReference type="EMBL" id="TKI71078.1"/>
    </source>
</evidence>
<dbReference type="AlphaFoldDB" id="A0A4U2Z9R7"/>
<protein>
    <submittedName>
        <fullName evidence="2">DUF302 domain-containing protein</fullName>
    </submittedName>
</protein>
<gene>
    <name evidence="2" type="ORF">FCU45_01470</name>
</gene>
<keyword evidence="1" id="KW-0732">Signal</keyword>
<dbReference type="EMBL" id="SZPX01000001">
    <property type="protein sequence ID" value="TKI71078.1"/>
    <property type="molecule type" value="Genomic_DNA"/>
</dbReference>
<reference evidence="2 3" key="1">
    <citation type="submission" date="2019-04" db="EMBL/GenBank/DDBJ databases">
        <title>Sulfurimonas crateris sp. nov. a facultative anaerobic sulfur-oxidizing chemolithautotrophic bacterium isolated from a terrestrial mud vulcano.</title>
        <authorList>
            <person name="Ratnikova N.M."/>
            <person name="Slobodkin A.I."/>
            <person name="Merkel A.Y."/>
            <person name="Novikov A."/>
            <person name="Bonch-Osmolovskaya E.A."/>
            <person name="Slobodkina G.B."/>
        </authorList>
    </citation>
    <scope>NUCLEOTIDE SEQUENCE [LARGE SCALE GENOMIC DNA]</scope>
    <source>
        <strain evidence="2 3">SN118</strain>
    </source>
</reference>
<accession>A0A4U2Z9R7</accession>
<sequence length="300" mass="33763">MKKIYVFIMSVLMVTALSANGDLHLFEVENKDGAITPQKIEQGFVENGFGIAVNSDMIKPFTIQFKETKFKIFTLMTIYHEKISFDLVKKYPAAGIFTPLGVGIYQDKEEDTLHVSVLTSDSLKKIMGFDDELIKKLEGEVLSTLKKILPNAKHKLSPNALQEDRELITKYELETDEDVVTAKENLFLTLDNGLSLYGFVVAGKLDLNEHMDNSPYDFYEGYSICKLPVIYTVALTNPEAAAFAPCTLAIYKKKDEDKIVLEFPSVYNWISSALISNNEGVDVLLKAQEQFEAILEETVE</sequence>
<dbReference type="InterPro" id="IPR035923">
    <property type="entry name" value="TT1751-like_sf"/>
</dbReference>
<dbReference type="OrthoDB" id="5333064at2"/>
<feature type="chain" id="PRO_5020302135" evidence="1">
    <location>
        <begin position="22"/>
        <end position="300"/>
    </location>
</feature>
<organism evidence="2 3">
    <name type="scientific">Sulfurimonas crateris</name>
    <dbReference type="NCBI Taxonomy" id="2574727"/>
    <lineage>
        <taxon>Bacteria</taxon>
        <taxon>Pseudomonadati</taxon>
        <taxon>Campylobacterota</taxon>
        <taxon>Epsilonproteobacteria</taxon>
        <taxon>Campylobacterales</taxon>
        <taxon>Sulfurimonadaceae</taxon>
        <taxon>Sulfurimonas</taxon>
    </lineage>
</organism>
<proteinExistence type="predicted"/>
<dbReference type="RefSeq" id="WP_137011550.1">
    <property type="nucleotide sequence ID" value="NZ_SZPX01000001.1"/>
</dbReference>
<comment type="caution">
    <text evidence="2">The sequence shown here is derived from an EMBL/GenBank/DDBJ whole genome shotgun (WGS) entry which is preliminary data.</text>
</comment>
<dbReference type="SUPFAM" id="SSF103247">
    <property type="entry name" value="TT1751-like"/>
    <property type="match status" value="2"/>
</dbReference>